<feature type="transmembrane region" description="Helical" evidence="1">
    <location>
        <begin position="12"/>
        <end position="29"/>
    </location>
</feature>
<reference evidence="2" key="1">
    <citation type="submission" date="2021-03" db="EMBL/GenBank/DDBJ databases">
        <authorList>
            <person name="Bekaert M."/>
        </authorList>
    </citation>
    <scope>NUCLEOTIDE SEQUENCE</scope>
</reference>
<dbReference type="Proteomes" id="UP000683360">
    <property type="component" value="Unassembled WGS sequence"/>
</dbReference>
<keyword evidence="3" id="KW-1185">Reference proteome</keyword>
<accession>A0A8S3R9H6</accession>
<comment type="caution">
    <text evidence="2">The sequence shown here is derived from an EMBL/GenBank/DDBJ whole genome shotgun (WGS) entry which is preliminary data.</text>
</comment>
<keyword evidence="1" id="KW-0472">Membrane</keyword>
<dbReference type="EMBL" id="CAJPWZ010000926">
    <property type="protein sequence ID" value="CAG2203609.1"/>
    <property type="molecule type" value="Genomic_DNA"/>
</dbReference>
<dbReference type="AlphaFoldDB" id="A0A8S3R9H6"/>
<keyword evidence="1" id="KW-0812">Transmembrane</keyword>
<protein>
    <submittedName>
        <fullName evidence="2">Uncharacterized protein</fullName>
    </submittedName>
</protein>
<proteinExistence type="predicted"/>
<keyword evidence="1" id="KW-1133">Transmembrane helix</keyword>
<name>A0A8S3R9H6_MYTED</name>
<evidence type="ECO:0000256" key="1">
    <source>
        <dbReference type="SAM" id="Phobius"/>
    </source>
</evidence>
<organism evidence="2 3">
    <name type="scientific">Mytilus edulis</name>
    <name type="common">Blue mussel</name>
    <dbReference type="NCBI Taxonomy" id="6550"/>
    <lineage>
        <taxon>Eukaryota</taxon>
        <taxon>Metazoa</taxon>
        <taxon>Spiralia</taxon>
        <taxon>Lophotrochozoa</taxon>
        <taxon>Mollusca</taxon>
        <taxon>Bivalvia</taxon>
        <taxon>Autobranchia</taxon>
        <taxon>Pteriomorphia</taxon>
        <taxon>Mytilida</taxon>
        <taxon>Mytiloidea</taxon>
        <taxon>Mytilidae</taxon>
        <taxon>Mytilinae</taxon>
        <taxon>Mytilus</taxon>
    </lineage>
</organism>
<gene>
    <name evidence="2" type="ORF">MEDL_18136</name>
</gene>
<evidence type="ECO:0000313" key="3">
    <source>
        <dbReference type="Proteomes" id="UP000683360"/>
    </source>
</evidence>
<sequence length="251" mass="28351">MVAYFTEQLVKVILFMTLAVVICFCSEMVKEGTDMYKVKQTKMRFAFFNSDRMNVCSCLIFKLGCQHCPENLFCNTQNSACCPISNSDNDCHNYCVPPGHTCCKKKKGACKDDVPTCCGNYCCGKNEKCCGEKCCSAGTKCCNNLAHKNFCIWKNTPSQVNTSPGYYSQKDNCVTQFQDTDIRYFSEICQIFAKGTRLQHIDKGFNQFAVLTLNQLSQNRNAEKSVSSVSHYFRYQTSNTKLCICDSKNNS</sequence>
<evidence type="ECO:0000313" key="2">
    <source>
        <dbReference type="EMBL" id="CAG2203609.1"/>
    </source>
</evidence>